<comment type="subcellular location">
    <subcellularLocation>
        <location evidence="1">Virion</location>
    </subcellularLocation>
</comment>
<keyword evidence="4" id="KW-0946">Virion</keyword>
<proteinExistence type="predicted"/>
<dbReference type="GO" id="GO:0005198">
    <property type="term" value="F:structural molecule activity"/>
    <property type="evidence" value="ECO:0007669"/>
    <property type="project" value="InterPro"/>
</dbReference>
<dbReference type="GO" id="GO:0039626">
    <property type="term" value="C:viral intermediate capsid"/>
    <property type="evidence" value="ECO:0007669"/>
    <property type="project" value="UniProtKB-KW"/>
</dbReference>
<evidence type="ECO:0000256" key="2">
    <source>
        <dbReference type="ARBA" id="ARBA00022493"/>
    </source>
</evidence>
<dbReference type="EMBL" id="MT993581">
    <property type="protein sequence ID" value="QPB10689.1"/>
    <property type="molecule type" value="Genomic_RNA"/>
</dbReference>
<name>A0A8E4QJZ0_9REOV</name>
<protein>
    <submittedName>
        <fullName evidence="5">Viral structural protein 6</fullName>
    </submittedName>
</protein>
<dbReference type="SUPFAM" id="SSF49818">
    <property type="entry name" value="Viral protein domain"/>
    <property type="match status" value="1"/>
</dbReference>
<gene>
    <name evidence="5" type="primary">VP6</name>
</gene>
<reference evidence="5" key="1">
    <citation type="journal article" date="2021" name="Virology (Lond)">
        <title>RNA virome abundance and diversity is associated with host age in a bird species.</title>
        <authorList>
            <person name="Wille M."/>
            <person name="Shi M."/>
            <person name="Hurt A.C."/>
            <person name="Klaassen M."/>
            <person name="Holmes E.C."/>
        </authorList>
    </citation>
    <scope>NUCLEOTIDE SEQUENCE</scope>
    <source>
        <strain evidence="5">MW05_1o</strain>
    </source>
</reference>
<accession>A0A8E4QJZ0</accession>
<dbReference type="GO" id="GO:0046789">
    <property type="term" value="F:host cell surface receptor binding"/>
    <property type="evidence" value="ECO:0007669"/>
    <property type="project" value="InterPro"/>
</dbReference>
<evidence type="ECO:0000256" key="3">
    <source>
        <dbReference type="ARBA" id="ARBA00022561"/>
    </source>
</evidence>
<dbReference type="InterPro" id="IPR008935">
    <property type="entry name" value="Virus_capsid_a-hlx_vir"/>
</dbReference>
<keyword evidence="2" id="KW-1154">Intermediate capsid protein</keyword>
<organism evidence="5">
    <name type="scientific">Maypo virus</name>
    <dbReference type="NCBI Taxonomy" id="2776959"/>
    <lineage>
        <taxon>Viruses</taxon>
        <taxon>Riboviria</taxon>
        <taxon>Orthornavirae</taxon>
        <taxon>Duplornaviricota</taxon>
        <taxon>Resentoviricetes</taxon>
        <taxon>Reovirales</taxon>
        <taxon>Sedoreoviridae</taxon>
        <taxon>Rotavirus</taxon>
    </lineage>
</organism>
<dbReference type="GO" id="GO:0019064">
    <property type="term" value="P:fusion of virus membrane with host plasma membrane"/>
    <property type="evidence" value="ECO:0007669"/>
    <property type="project" value="InterPro"/>
</dbReference>
<evidence type="ECO:0000256" key="4">
    <source>
        <dbReference type="ARBA" id="ARBA00022844"/>
    </source>
</evidence>
<dbReference type="InterPro" id="IPR001385">
    <property type="entry name" value="Rotavirus_A/C_VP6"/>
</dbReference>
<dbReference type="SUPFAM" id="SSF48345">
    <property type="entry name" value="A virus capsid protein alpha-helical domain"/>
    <property type="match status" value="1"/>
</dbReference>
<sequence length="329" mass="37250">MSTSILYVDANFLEQFNDLYRYYRAFVQAVILDELSFDSPRQGHLPQAPALQALRAAKFNSASFDHSDDFIKEYVEYTDKAENAQTVVDPYLFKYQSKYELRRIHNQSDNASGIRFITQMNECHFAMFDADLARTDPGQRWETDFDVPLNGTVKDMLVTITPGSTRLSTPVMVPTQNRRGMLLIEPIEMPLNQFTIEFLSVGRVVYIANTPGVHAIPECDTVKFRIRMLRPGALLGQLGQIFPNNQHGESHAQISVTLTIKKGTFDVPMLSPSDSSLTTAMNQRVFNNIPVGLVFPPGMHWDEIVANYSQARQDNVMRLKTASSIMNLL</sequence>
<dbReference type="Gene3D" id="2.60.120.170">
    <property type="match status" value="1"/>
</dbReference>
<evidence type="ECO:0000256" key="1">
    <source>
        <dbReference type="ARBA" id="ARBA00004328"/>
    </source>
</evidence>
<dbReference type="GO" id="GO:0019031">
    <property type="term" value="C:viral envelope"/>
    <property type="evidence" value="ECO:0007669"/>
    <property type="project" value="InterPro"/>
</dbReference>
<evidence type="ECO:0000313" key="5">
    <source>
        <dbReference type="EMBL" id="QPB10689.1"/>
    </source>
</evidence>
<keyword evidence="3" id="KW-0167">Capsid protein</keyword>
<dbReference type="Gene3D" id="1.10.1350.10">
    <property type="entry name" value="Viral capsid alpha domain"/>
    <property type="match status" value="1"/>
</dbReference>
<dbReference type="Pfam" id="PF00980">
    <property type="entry name" value="Rota_Capsid_VP6"/>
    <property type="match status" value="1"/>
</dbReference>
<dbReference type="InterPro" id="IPR008980">
    <property type="entry name" value="Capsid_hemagglutn"/>
</dbReference>